<evidence type="ECO:0000256" key="1">
    <source>
        <dbReference type="SAM" id="MobiDB-lite"/>
    </source>
</evidence>
<dbReference type="EnsemblPlants" id="KQJ85953">
    <property type="protein sequence ID" value="KQJ85953"/>
    <property type="gene ID" value="BRADI_4g02553v3"/>
</dbReference>
<protein>
    <submittedName>
        <fullName evidence="2 3">Uncharacterized protein</fullName>
    </submittedName>
</protein>
<dbReference type="RefSeq" id="XP_003579188.1">
    <property type="nucleotide sequence ID" value="XM_003579140.3"/>
</dbReference>
<sequence length="121" mass="12462">MASSGCLRAASGAARGRYGTLLVELRRRAGGPPTAAMRQRHVSSVTEPPLAMQPVPEDAPPRQTPPRLGEPDPVGPPTPSPKEKITGTQGDGDAFPDDVPDTTPPPDVPMPPVSPDGGSNV</sequence>
<dbReference type="EMBL" id="CM000883">
    <property type="protein sequence ID" value="KQJ85953.1"/>
    <property type="molecule type" value="Genomic_DNA"/>
</dbReference>
<keyword evidence="4" id="KW-1185">Reference proteome</keyword>
<proteinExistence type="predicted"/>
<reference evidence="3" key="3">
    <citation type="submission" date="2018-08" db="UniProtKB">
        <authorList>
            <consortium name="EnsemblPlants"/>
        </authorList>
    </citation>
    <scope>IDENTIFICATION</scope>
    <source>
        <strain evidence="3">cv. Bd21</strain>
    </source>
</reference>
<gene>
    <name evidence="3" type="primary">LOC100833222</name>
    <name evidence="2" type="ORF">BRADI_4g02553v3</name>
</gene>
<organism evidence="2">
    <name type="scientific">Brachypodium distachyon</name>
    <name type="common">Purple false brome</name>
    <name type="synonym">Trachynia distachya</name>
    <dbReference type="NCBI Taxonomy" id="15368"/>
    <lineage>
        <taxon>Eukaryota</taxon>
        <taxon>Viridiplantae</taxon>
        <taxon>Streptophyta</taxon>
        <taxon>Embryophyta</taxon>
        <taxon>Tracheophyta</taxon>
        <taxon>Spermatophyta</taxon>
        <taxon>Magnoliopsida</taxon>
        <taxon>Liliopsida</taxon>
        <taxon>Poales</taxon>
        <taxon>Poaceae</taxon>
        <taxon>BOP clade</taxon>
        <taxon>Pooideae</taxon>
        <taxon>Stipodae</taxon>
        <taxon>Brachypodieae</taxon>
        <taxon>Brachypodium</taxon>
    </lineage>
</organism>
<reference evidence="2" key="2">
    <citation type="submission" date="2017-06" db="EMBL/GenBank/DDBJ databases">
        <title>WGS assembly of Brachypodium distachyon.</title>
        <authorList>
            <consortium name="The International Brachypodium Initiative"/>
            <person name="Lucas S."/>
            <person name="Harmon-Smith M."/>
            <person name="Lail K."/>
            <person name="Tice H."/>
            <person name="Grimwood J."/>
            <person name="Bruce D."/>
            <person name="Barry K."/>
            <person name="Shu S."/>
            <person name="Lindquist E."/>
            <person name="Wang M."/>
            <person name="Pitluck S."/>
            <person name="Vogel J.P."/>
            <person name="Garvin D.F."/>
            <person name="Mockler T.C."/>
            <person name="Schmutz J."/>
            <person name="Rokhsar D."/>
            <person name="Bevan M.W."/>
        </authorList>
    </citation>
    <scope>NUCLEOTIDE SEQUENCE</scope>
    <source>
        <strain evidence="2">Bd21</strain>
    </source>
</reference>
<dbReference type="AlphaFoldDB" id="A0A0Q3PA99"/>
<dbReference type="Proteomes" id="UP000008810">
    <property type="component" value="Chromosome 4"/>
</dbReference>
<dbReference type="KEGG" id="bdi:100833222"/>
<evidence type="ECO:0000313" key="4">
    <source>
        <dbReference type="Proteomes" id="UP000008810"/>
    </source>
</evidence>
<name>A0A0Q3PA99_BRADI</name>
<dbReference type="Gramene" id="KQJ85953">
    <property type="protein sequence ID" value="KQJ85953"/>
    <property type="gene ID" value="BRADI_4g02553v3"/>
</dbReference>
<feature type="compositionally biased region" description="Pro residues" evidence="1">
    <location>
        <begin position="102"/>
        <end position="114"/>
    </location>
</feature>
<evidence type="ECO:0000313" key="3">
    <source>
        <dbReference type="EnsemblPlants" id="KQJ85953"/>
    </source>
</evidence>
<dbReference type="OrthoDB" id="695288at2759"/>
<evidence type="ECO:0000313" key="2">
    <source>
        <dbReference type="EMBL" id="KQJ85953.1"/>
    </source>
</evidence>
<dbReference type="GeneID" id="100833222"/>
<feature type="region of interest" description="Disordered" evidence="1">
    <location>
        <begin position="29"/>
        <end position="121"/>
    </location>
</feature>
<accession>A0A0Q3PA99</accession>
<reference evidence="2 3" key="1">
    <citation type="journal article" date="2010" name="Nature">
        <title>Genome sequencing and analysis of the model grass Brachypodium distachyon.</title>
        <authorList>
            <consortium name="International Brachypodium Initiative"/>
        </authorList>
    </citation>
    <scope>NUCLEOTIDE SEQUENCE [LARGE SCALE GENOMIC DNA]</scope>
    <source>
        <strain evidence="2">Bd21</strain>
        <strain evidence="3">cv. Bd21</strain>
    </source>
</reference>